<dbReference type="InterPro" id="IPR025640">
    <property type="entry name" value="GYF_2"/>
</dbReference>
<dbReference type="Proteomes" id="UP000516018">
    <property type="component" value="Chromosome"/>
</dbReference>
<protein>
    <submittedName>
        <fullName evidence="5">DUF4339 domain-containing protein</fullName>
    </submittedName>
</protein>
<evidence type="ECO:0000256" key="3">
    <source>
        <dbReference type="SAM" id="Phobius"/>
    </source>
</evidence>
<dbReference type="KEGG" id="lsx:H8B22_08850"/>
<accession>A0A7H0FUC2</accession>
<proteinExistence type="inferred from homology"/>
<feature type="transmembrane region" description="Helical" evidence="3">
    <location>
        <begin position="108"/>
        <end position="132"/>
    </location>
</feature>
<dbReference type="InterPro" id="IPR001082">
    <property type="entry name" value="Pilin"/>
</dbReference>
<dbReference type="InterPro" id="IPR045584">
    <property type="entry name" value="Pilin-like"/>
</dbReference>
<evidence type="ECO:0000313" key="5">
    <source>
        <dbReference type="EMBL" id="QNP39638.1"/>
    </source>
</evidence>
<dbReference type="RefSeq" id="WP_187711084.1">
    <property type="nucleotide sequence ID" value="NZ_CP060820.1"/>
</dbReference>
<dbReference type="Pfam" id="PF14237">
    <property type="entry name" value="GYF_2"/>
    <property type="match status" value="1"/>
</dbReference>
<dbReference type="Pfam" id="PF00114">
    <property type="entry name" value="Pilin"/>
    <property type="match status" value="1"/>
</dbReference>
<gene>
    <name evidence="5" type="ORF">H8B22_08850</name>
</gene>
<evidence type="ECO:0000259" key="4">
    <source>
        <dbReference type="Pfam" id="PF14237"/>
    </source>
</evidence>
<sequence length="249" mass="27086">MIDWYYHAPGEGRVGPLSAETMRKRYQDRVIQRDTLVWHAGLREWQPLEQLASELGIERLHAHGGAASVPPPMPMGAPSSSAHHAPSTPRGKYARAPLRQKKTLSSGAIALIVAAVAIPGVMIIGALLLPAYQDYVRDATRLGAVEGLSNGLKRVVAEHALRTGRCPANDDTRLAPVRRNIRQRAALNLRFADIDGGCAFEIAIDADGQALDGKALRYEGRPDAEGFAWDCSGGDMPDAYRPYECRRDG</sequence>
<evidence type="ECO:0000256" key="2">
    <source>
        <dbReference type="SAM" id="MobiDB-lite"/>
    </source>
</evidence>
<organism evidence="5 6">
    <name type="scientific">Agrilutibacter terrestris</name>
    <dbReference type="NCBI Taxonomy" id="2865112"/>
    <lineage>
        <taxon>Bacteria</taxon>
        <taxon>Pseudomonadati</taxon>
        <taxon>Pseudomonadota</taxon>
        <taxon>Gammaproteobacteria</taxon>
        <taxon>Lysobacterales</taxon>
        <taxon>Lysobacteraceae</taxon>
        <taxon>Agrilutibacter</taxon>
    </lineage>
</organism>
<dbReference type="AlphaFoldDB" id="A0A7H0FUC2"/>
<keyword evidence="3" id="KW-1133">Transmembrane helix</keyword>
<dbReference type="GO" id="GO:0009289">
    <property type="term" value="C:pilus"/>
    <property type="evidence" value="ECO:0007669"/>
    <property type="project" value="InterPro"/>
</dbReference>
<feature type="domain" description="GYF" evidence="4">
    <location>
        <begin position="4"/>
        <end position="52"/>
    </location>
</feature>
<dbReference type="EMBL" id="CP060820">
    <property type="protein sequence ID" value="QNP39638.1"/>
    <property type="molecule type" value="Genomic_DNA"/>
</dbReference>
<comment type="similarity">
    <text evidence="1">Belongs to the N-Me-Phe pilin family.</text>
</comment>
<dbReference type="Gene3D" id="3.30.700.10">
    <property type="entry name" value="Glycoprotein, Type 4 Pilin"/>
    <property type="match status" value="1"/>
</dbReference>
<evidence type="ECO:0000313" key="6">
    <source>
        <dbReference type="Proteomes" id="UP000516018"/>
    </source>
</evidence>
<name>A0A7H0FUC2_9GAMM</name>
<dbReference type="GO" id="GO:0007155">
    <property type="term" value="P:cell adhesion"/>
    <property type="evidence" value="ECO:0007669"/>
    <property type="project" value="InterPro"/>
</dbReference>
<reference evidence="5 6" key="1">
    <citation type="submission" date="2020-08" db="EMBL/GenBank/DDBJ databases">
        <title>Lysobacter sp. II4 sp. nov., isolated from soil.</title>
        <authorList>
            <person name="Woo C.Y."/>
            <person name="Kim J."/>
        </authorList>
    </citation>
    <scope>NUCLEOTIDE SEQUENCE [LARGE SCALE GENOMIC DNA]</scope>
    <source>
        <strain evidence="5 6">II4</strain>
    </source>
</reference>
<keyword evidence="6" id="KW-1185">Reference proteome</keyword>
<keyword evidence="3" id="KW-0472">Membrane</keyword>
<dbReference type="SUPFAM" id="SSF54523">
    <property type="entry name" value="Pili subunits"/>
    <property type="match status" value="1"/>
</dbReference>
<feature type="region of interest" description="Disordered" evidence="2">
    <location>
        <begin position="66"/>
        <end position="94"/>
    </location>
</feature>
<feature type="compositionally biased region" description="Low complexity" evidence="2">
    <location>
        <begin position="76"/>
        <end position="87"/>
    </location>
</feature>
<keyword evidence="3" id="KW-0812">Transmembrane</keyword>
<evidence type="ECO:0000256" key="1">
    <source>
        <dbReference type="ARBA" id="ARBA00005233"/>
    </source>
</evidence>